<feature type="region of interest" description="Disordered" evidence="1">
    <location>
        <begin position="274"/>
        <end position="318"/>
    </location>
</feature>
<protein>
    <submittedName>
        <fullName evidence="2">Uncharacterized protein</fullName>
    </submittedName>
</protein>
<feature type="compositionally biased region" description="Basic residues" evidence="1">
    <location>
        <begin position="305"/>
        <end position="318"/>
    </location>
</feature>
<feature type="compositionally biased region" description="Low complexity" evidence="1">
    <location>
        <begin position="275"/>
        <end position="291"/>
    </location>
</feature>
<organism evidence="2">
    <name type="scientific">Tanacetum cinerariifolium</name>
    <name type="common">Dalmatian daisy</name>
    <name type="synonym">Chrysanthemum cinerariifolium</name>
    <dbReference type="NCBI Taxonomy" id="118510"/>
    <lineage>
        <taxon>Eukaryota</taxon>
        <taxon>Viridiplantae</taxon>
        <taxon>Streptophyta</taxon>
        <taxon>Embryophyta</taxon>
        <taxon>Tracheophyta</taxon>
        <taxon>Spermatophyta</taxon>
        <taxon>Magnoliopsida</taxon>
        <taxon>eudicotyledons</taxon>
        <taxon>Gunneridae</taxon>
        <taxon>Pentapetalae</taxon>
        <taxon>asterids</taxon>
        <taxon>campanulids</taxon>
        <taxon>Asterales</taxon>
        <taxon>Asteraceae</taxon>
        <taxon>Asteroideae</taxon>
        <taxon>Anthemideae</taxon>
        <taxon>Anthemidinae</taxon>
        <taxon>Tanacetum</taxon>
    </lineage>
</organism>
<feature type="compositionally biased region" description="Acidic residues" evidence="1">
    <location>
        <begin position="33"/>
        <end position="43"/>
    </location>
</feature>
<dbReference type="AlphaFoldDB" id="A0A6L2JJG2"/>
<evidence type="ECO:0000256" key="1">
    <source>
        <dbReference type="SAM" id="MobiDB-lite"/>
    </source>
</evidence>
<proteinExistence type="predicted"/>
<feature type="compositionally biased region" description="Basic and acidic residues" evidence="1">
    <location>
        <begin position="21"/>
        <end position="32"/>
    </location>
</feature>
<comment type="caution">
    <text evidence="2">The sequence shown here is derived from an EMBL/GenBank/DDBJ whole genome shotgun (WGS) entry which is preliminary data.</text>
</comment>
<dbReference type="EMBL" id="BKCJ010000864">
    <property type="protein sequence ID" value="GEU36900.1"/>
    <property type="molecule type" value="Genomic_DNA"/>
</dbReference>
<sequence length="318" mass="35973">MQQELIKEILIRKLIILTEDLKEDPKEDSKEEPSEEEGEEEEVPLSSIVSASALPDYVYAFEETKPFEENEGTDVSPTLDPLPSAIDAFAYIWVVAPTPLLPPSSPLSPLSSPLPKIPYPPLLPQPPTYRDFIPQARVYFDRGTDYGFVTVLDEVNERVNYLSTSHRQDSHGFYLHHQDALDVQDDMVVLQAGISSLERKRRYHHARAIAVEQEATYTRDAWTLPMDRTRELHIEVRELQQHRIMYVTRQGTNSDTIEQLIARRVTKAFDAYDANRNSRSGNGNIIGNGSNDGDESQDSGTGVRRTLHTTRGAHTKSS</sequence>
<name>A0A6L2JJG2_TANCI</name>
<evidence type="ECO:0000313" key="2">
    <source>
        <dbReference type="EMBL" id="GEU36900.1"/>
    </source>
</evidence>
<reference evidence="2" key="1">
    <citation type="journal article" date="2019" name="Sci. Rep.">
        <title>Draft genome of Tanacetum cinerariifolium, the natural source of mosquito coil.</title>
        <authorList>
            <person name="Yamashiro T."/>
            <person name="Shiraishi A."/>
            <person name="Satake H."/>
            <person name="Nakayama K."/>
        </authorList>
    </citation>
    <scope>NUCLEOTIDE SEQUENCE</scope>
</reference>
<accession>A0A6L2JJG2</accession>
<gene>
    <name evidence="2" type="ORF">Tci_008878</name>
</gene>
<feature type="region of interest" description="Disordered" evidence="1">
    <location>
        <begin position="21"/>
        <end position="49"/>
    </location>
</feature>